<reference evidence="3" key="2">
    <citation type="journal article" date="2019" name="Mol. Plant Microbe Interact.">
        <title>Genome sequence resources for four phytopathogenic fungi from the Colletotrichum orbiculare species complex.</title>
        <authorList>
            <person name="Gan P."/>
            <person name="Tsushima A."/>
            <person name="Narusaka M."/>
            <person name="Narusaka Y."/>
            <person name="Takano Y."/>
            <person name="Kubo Y."/>
            <person name="Shirasu K."/>
        </authorList>
    </citation>
    <scope>GENOME REANNOTATION</scope>
    <source>
        <strain evidence="3">104-T / ATCC 96160 / CBS 514.97 / LARS 414 / MAFF 240422</strain>
    </source>
</reference>
<dbReference type="PANTHER" id="PTHR37315">
    <property type="entry name" value="UPF0311 PROTEIN BLR7842"/>
    <property type="match status" value="1"/>
</dbReference>
<dbReference type="PANTHER" id="PTHR37315:SF1">
    <property type="entry name" value="UPF0311 PROTEIN BLR7842"/>
    <property type="match status" value="1"/>
</dbReference>
<dbReference type="InterPro" id="IPR020915">
    <property type="entry name" value="UPF0311"/>
</dbReference>
<name>A0A484FW31_COLOR</name>
<comment type="caution">
    <text evidence="2">The sequence shown here is derived from an EMBL/GenBank/DDBJ whole genome shotgun (WGS) entry which is preliminary data.</text>
</comment>
<keyword evidence="3" id="KW-1185">Reference proteome</keyword>
<dbReference type="Gene3D" id="2.40.160.20">
    <property type="match status" value="1"/>
</dbReference>
<dbReference type="AlphaFoldDB" id="A0A484FW31"/>
<sequence length="208" mass="22747">MPQFDKQCFPRHGSSHTGKDDSAHVPSPGNGFSPSGVDVPPMRLPHLDFIYRIVCDMDPSVSEIRNVDNTGVTRLVLPILSGSVRGPRIEATIVERSGADWAEQVTPGKVFARLNARYTLKTNDGVFILVNAHGIYRSGPGQAEALTPTVSQDQVEYFTHINFEAPGGSPYDWMNGIFALGVMTMFEGRPIIDCYRLTNFPGVPAAKL</sequence>
<organism evidence="2 3">
    <name type="scientific">Colletotrichum orbiculare (strain 104-T / ATCC 96160 / CBS 514.97 / LARS 414 / MAFF 240422)</name>
    <name type="common">Cucumber anthracnose fungus</name>
    <name type="synonym">Colletotrichum lagenarium</name>
    <dbReference type="NCBI Taxonomy" id="1213857"/>
    <lineage>
        <taxon>Eukaryota</taxon>
        <taxon>Fungi</taxon>
        <taxon>Dikarya</taxon>
        <taxon>Ascomycota</taxon>
        <taxon>Pezizomycotina</taxon>
        <taxon>Sordariomycetes</taxon>
        <taxon>Hypocreomycetidae</taxon>
        <taxon>Glomerellales</taxon>
        <taxon>Glomerellaceae</taxon>
        <taxon>Colletotrichum</taxon>
        <taxon>Colletotrichum orbiculare species complex</taxon>
    </lineage>
</organism>
<reference evidence="3" key="1">
    <citation type="journal article" date="2013" name="New Phytol.">
        <title>Comparative genomic and transcriptomic analyses reveal the hemibiotrophic stage shift of Colletotrichum fungi.</title>
        <authorList>
            <person name="Gan P."/>
            <person name="Ikeda K."/>
            <person name="Irieda H."/>
            <person name="Narusaka M."/>
            <person name="O'Connell R.J."/>
            <person name="Narusaka Y."/>
            <person name="Takano Y."/>
            <person name="Kubo Y."/>
            <person name="Shirasu K."/>
        </authorList>
    </citation>
    <scope>NUCLEOTIDE SEQUENCE [LARGE SCALE GENOMIC DNA]</scope>
    <source>
        <strain evidence="3">104-T / ATCC 96160 / CBS 514.97 / LARS 414 / MAFF 240422</strain>
    </source>
</reference>
<gene>
    <name evidence="2" type="ORF">Cob_v004761</name>
</gene>
<evidence type="ECO:0000313" key="3">
    <source>
        <dbReference type="Proteomes" id="UP000014480"/>
    </source>
</evidence>
<feature type="region of interest" description="Disordered" evidence="1">
    <location>
        <begin position="1"/>
        <end position="38"/>
    </location>
</feature>
<proteinExistence type="predicted"/>
<protein>
    <submittedName>
        <fullName evidence="2">Uncharacterized protein</fullName>
    </submittedName>
</protein>
<dbReference type="EMBL" id="AMCV02000011">
    <property type="protein sequence ID" value="TDZ22228.1"/>
    <property type="molecule type" value="Genomic_DNA"/>
</dbReference>
<dbReference type="OrthoDB" id="2544694at2759"/>
<dbReference type="Pfam" id="PF11578">
    <property type="entry name" value="DUF3237"/>
    <property type="match status" value="1"/>
</dbReference>
<evidence type="ECO:0000313" key="2">
    <source>
        <dbReference type="EMBL" id="TDZ22228.1"/>
    </source>
</evidence>
<dbReference type="Proteomes" id="UP000014480">
    <property type="component" value="Unassembled WGS sequence"/>
</dbReference>
<accession>A0A484FW31</accession>
<evidence type="ECO:0000256" key="1">
    <source>
        <dbReference type="SAM" id="MobiDB-lite"/>
    </source>
</evidence>